<organism evidence="8 9">
    <name type="scientific">Bradyrhizobium neotropicale</name>
    <dbReference type="NCBI Taxonomy" id="1497615"/>
    <lineage>
        <taxon>Bacteria</taxon>
        <taxon>Pseudomonadati</taxon>
        <taxon>Pseudomonadota</taxon>
        <taxon>Alphaproteobacteria</taxon>
        <taxon>Hyphomicrobiales</taxon>
        <taxon>Nitrobacteraceae</taxon>
        <taxon>Bradyrhizobium</taxon>
    </lineage>
</organism>
<feature type="domain" description="Band 7" evidence="7">
    <location>
        <begin position="23"/>
        <end position="192"/>
    </location>
</feature>
<dbReference type="PANTHER" id="PTHR13806">
    <property type="entry name" value="FLOTILLIN-RELATED"/>
    <property type="match status" value="1"/>
</dbReference>
<dbReference type="RefSeq" id="WP_063680309.1">
    <property type="nucleotide sequence ID" value="NZ_LSEF01000085.1"/>
</dbReference>
<keyword evidence="6" id="KW-1133">Transmembrane helix</keyword>
<gene>
    <name evidence="8" type="ORF">AXW67_20510</name>
</gene>
<comment type="subcellular location">
    <subcellularLocation>
        <location evidence="2">Cell membrane</location>
    </subcellularLocation>
    <subcellularLocation>
        <location evidence="1">Membrane</location>
        <topology evidence="1">Single-pass membrane protein</topology>
    </subcellularLocation>
</comment>
<evidence type="ECO:0000313" key="8">
    <source>
        <dbReference type="EMBL" id="OAF11979.1"/>
    </source>
</evidence>
<evidence type="ECO:0000256" key="3">
    <source>
        <dbReference type="ARBA" id="ARBA00007161"/>
    </source>
</evidence>
<feature type="transmembrane region" description="Helical" evidence="6">
    <location>
        <begin position="6"/>
        <end position="25"/>
    </location>
</feature>
<dbReference type="GO" id="GO:0005886">
    <property type="term" value="C:plasma membrane"/>
    <property type="evidence" value="ECO:0007669"/>
    <property type="project" value="UniProtKB-SubCell"/>
</dbReference>
<name>A0A176YWB4_9BRAD</name>
<dbReference type="Pfam" id="PF15975">
    <property type="entry name" value="Flot"/>
    <property type="match status" value="1"/>
</dbReference>
<dbReference type="InterPro" id="IPR027705">
    <property type="entry name" value="Flotillin_fam"/>
</dbReference>
<evidence type="ECO:0000256" key="4">
    <source>
        <dbReference type="ARBA" id="ARBA00022475"/>
    </source>
</evidence>
<dbReference type="Gene3D" id="3.30.479.30">
    <property type="entry name" value="Band 7 domain"/>
    <property type="match status" value="1"/>
</dbReference>
<dbReference type="AlphaFoldDB" id="A0A176YWB4"/>
<dbReference type="CDD" id="cd03399">
    <property type="entry name" value="SPFH_flotillin"/>
    <property type="match status" value="1"/>
</dbReference>
<reference evidence="8 9" key="1">
    <citation type="submission" date="2016-02" db="EMBL/GenBank/DDBJ databases">
        <title>Draft genome sequence of the strain BR 10247T Bradyrhizobium neotropicale isolated from nodules of Centrolobium paraense.</title>
        <authorList>
            <person name="Simoes-Araujo J.L."/>
            <person name="Barauna A.C."/>
            <person name="Silva K."/>
            <person name="Zilli J.E."/>
        </authorList>
    </citation>
    <scope>NUCLEOTIDE SEQUENCE [LARGE SCALE GENOMIC DNA]</scope>
    <source>
        <strain evidence="8 9">BR 10247</strain>
    </source>
</reference>
<dbReference type="SUPFAM" id="SSF117892">
    <property type="entry name" value="Band 7/SPFH domain"/>
    <property type="match status" value="1"/>
</dbReference>
<proteinExistence type="inferred from homology"/>
<dbReference type="InterPro" id="IPR036013">
    <property type="entry name" value="Band_7/SPFH_dom_sf"/>
</dbReference>
<feature type="transmembrane region" description="Helical" evidence="6">
    <location>
        <begin position="45"/>
        <end position="63"/>
    </location>
</feature>
<dbReference type="PANTHER" id="PTHR13806:SF31">
    <property type="entry name" value="FLOTILLIN-LIKE PROTEIN 1-RELATED"/>
    <property type="match status" value="1"/>
</dbReference>
<dbReference type="InterPro" id="IPR001107">
    <property type="entry name" value="Band_7"/>
</dbReference>
<accession>A0A176YWB4</accession>
<evidence type="ECO:0000259" key="7">
    <source>
        <dbReference type="SMART" id="SM00244"/>
    </source>
</evidence>
<keyword evidence="9" id="KW-1185">Reference proteome</keyword>
<keyword evidence="5 6" id="KW-0472">Membrane</keyword>
<evidence type="ECO:0000256" key="5">
    <source>
        <dbReference type="ARBA" id="ARBA00023136"/>
    </source>
</evidence>
<dbReference type="InterPro" id="IPR031905">
    <property type="entry name" value="Flotillin_C"/>
</dbReference>
<dbReference type="Proteomes" id="UP000077173">
    <property type="component" value="Unassembled WGS sequence"/>
</dbReference>
<dbReference type="SMART" id="SM00244">
    <property type="entry name" value="PHB"/>
    <property type="match status" value="1"/>
</dbReference>
<comment type="similarity">
    <text evidence="3">Belongs to the band 7/mec-2 family. Flotillin subfamily.</text>
</comment>
<evidence type="ECO:0000256" key="6">
    <source>
        <dbReference type="SAM" id="Phobius"/>
    </source>
</evidence>
<evidence type="ECO:0000313" key="9">
    <source>
        <dbReference type="Proteomes" id="UP000077173"/>
    </source>
</evidence>
<dbReference type="EMBL" id="LSEF01000085">
    <property type="protein sequence ID" value="OAF11979.1"/>
    <property type="molecule type" value="Genomic_DNA"/>
</dbReference>
<dbReference type="Pfam" id="PF01145">
    <property type="entry name" value="Band_7"/>
    <property type="match status" value="1"/>
</dbReference>
<keyword evidence="4" id="KW-1003">Cell membrane</keyword>
<keyword evidence="6" id="KW-0812">Transmembrane</keyword>
<comment type="caution">
    <text evidence="8">The sequence shown here is derived from an EMBL/GenBank/DDBJ whole genome shotgun (WGS) entry which is preliminary data.</text>
</comment>
<evidence type="ECO:0000256" key="2">
    <source>
        <dbReference type="ARBA" id="ARBA00004236"/>
    </source>
</evidence>
<protein>
    <submittedName>
        <fullName evidence="8">Flotillin</fullName>
    </submittedName>
</protein>
<sequence length="567" mass="61138">MFDIAVPAMIGVALIVVLGIVFTVLYKRSTRDEAFVRTGLGGKKVVLDGGAMILPIFHSYASVNLKTLRLTVERKERESLITKDRLRVDIVAEFYVRVRPDEESIALASQTLGALTNDAEALRSQVEAKFVDGLRSVAATMTILELQEKRSDFVKHVQSTVESDVKSNGLELESVSLTKLDQTDVKFFNPENFFDAEGLTQLKTITETRRRDRNAIVRDNEVAIAQKDLEARQQTLGIERTKKEAELSQERDIANKTASTRAEVATATQTARLTEENARIDTDRAVAEKEAGAKQVKETAVIESDLAINKRKTDAQREIQIATQENEIQIASKSKQTSEAVAEAKAAEALAVSAEEKVVTARAVEVADRARLTQVLAARTEAERKSTELIVAAEAEKRAALDRAEATKTLATAEAESNKIKAVGVRNIGEAEAAVITLKNEAQNKLGNNVIDFELAKKRIETMPSALAEMVRPIGNLKDVRILHTGGAFGGSGNGAGNAGFGEGLAGELLKVHALRPMIDEILRQSGFAPGEDPVKALVGAVTGKSNGAAVTPAAVPAPEKTNAADL</sequence>
<evidence type="ECO:0000256" key="1">
    <source>
        <dbReference type="ARBA" id="ARBA00004167"/>
    </source>
</evidence>